<protein>
    <submittedName>
        <fullName evidence="1">Uncharacterized protein</fullName>
    </submittedName>
</protein>
<accession>A0A9Q1J9I5</accession>
<sequence>MAFLAQSQSYVLKGLSSHRSLALSFQLWQGSAAAPSSASTCPGWSESLLQDQTQAPVICSKNASVLSDTSAIPILSLTSQAFLGPDLTSPSLVHSTTPPETGCALSLSSQLPVTVHICLHGTLVLFYGSTQVGGADSRDLFENNELGTVMSSPL</sequence>
<organism evidence="1 2">
    <name type="scientific">Synaphobranchus kaupii</name>
    <name type="common">Kaup's arrowtooth eel</name>
    <dbReference type="NCBI Taxonomy" id="118154"/>
    <lineage>
        <taxon>Eukaryota</taxon>
        <taxon>Metazoa</taxon>
        <taxon>Chordata</taxon>
        <taxon>Craniata</taxon>
        <taxon>Vertebrata</taxon>
        <taxon>Euteleostomi</taxon>
        <taxon>Actinopterygii</taxon>
        <taxon>Neopterygii</taxon>
        <taxon>Teleostei</taxon>
        <taxon>Anguilliformes</taxon>
        <taxon>Synaphobranchidae</taxon>
        <taxon>Synaphobranchus</taxon>
    </lineage>
</organism>
<evidence type="ECO:0000313" key="2">
    <source>
        <dbReference type="Proteomes" id="UP001152622"/>
    </source>
</evidence>
<evidence type="ECO:0000313" key="1">
    <source>
        <dbReference type="EMBL" id="KAJ8374265.1"/>
    </source>
</evidence>
<dbReference type="AlphaFoldDB" id="A0A9Q1J9I5"/>
<dbReference type="EMBL" id="JAINUF010000002">
    <property type="protein sequence ID" value="KAJ8374265.1"/>
    <property type="molecule type" value="Genomic_DNA"/>
</dbReference>
<gene>
    <name evidence="1" type="ORF">SKAU_G00048450</name>
</gene>
<dbReference type="Proteomes" id="UP001152622">
    <property type="component" value="Chromosome 2"/>
</dbReference>
<comment type="caution">
    <text evidence="1">The sequence shown here is derived from an EMBL/GenBank/DDBJ whole genome shotgun (WGS) entry which is preliminary data.</text>
</comment>
<reference evidence="1" key="1">
    <citation type="journal article" date="2023" name="Science">
        <title>Genome structures resolve the early diversification of teleost fishes.</title>
        <authorList>
            <person name="Parey E."/>
            <person name="Louis A."/>
            <person name="Montfort J."/>
            <person name="Bouchez O."/>
            <person name="Roques C."/>
            <person name="Iampietro C."/>
            <person name="Lluch J."/>
            <person name="Castinel A."/>
            <person name="Donnadieu C."/>
            <person name="Desvignes T."/>
            <person name="Floi Bucao C."/>
            <person name="Jouanno E."/>
            <person name="Wen M."/>
            <person name="Mejri S."/>
            <person name="Dirks R."/>
            <person name="Jansen H."/>
            <person name="Henkel C."/>
            <person name="Chen W.J."/>
            <person name="Zahm M."/>
            <person name="Cabau C."/>
            <person name="Klopp C."/>
            <person name="Thompson A.W."/>
            <person name="Robinson-Rechavi M."/>
            <person name="Braasch I."/>
            <person name="Lecointre G."/>
            <person name="Bobe J."/>
            <person name="Postlethwait J.H."/>
            <person name="Berthelot C."/>
            <person name="Roest Crollius H."/>
            <person name="Guiguen Y."/>
        </authorList>
    </citation>
    <scope>NUCLEOTIDE SEQUENCE</scope>
    <source>
        <strain evidence="1">WJC10195</strain>
    </source>
</reference>
<name>A0A9Q1J9I5_SYNKA</name>
<proteinExistence type="predicted"/>
<keyword evidence="2" id="KW-1185">Reference proteome</keyword>